<dbReference type="EMBL" id="GG697241">
    <property type="protein sequence ID" value="EET89594.1"/>
    <property type="molecule type" value="Genomic_DNA"/>
</dbReference>
<dbReference type="InterPro" id="IPR045001">
    <property type="entry name" value="DRG"/>
</dbReference>
<keyword evidence="2" id="KW-0342">GTP-binding</keyword>
<feature type="coiled-coil region" evidence="3">
    <location>
        <begin position="4"/>
        <end position="31"/>
    </location>
</feature>
<dbReference type="AlphaFoldDB" id="C7DI20"/>
<reference evidence="5 6" key="2">
    <citation type="journal article" date="2010" name="Proc. Natl. Acad. Sci. U.S.A.">
        <title>Enigmatic, ultrasmall, uncultivated Archaea.</title>
        <authorList>
            <person name="Baker B.J."/>
            <person name="Comolli L.R."/>
            <person name="Dick G.J."/>
            <person name="Hauser L.J."/>
            <person name="Hyatt D."/>
            <person name="Dill B.D."/>
            <person name="Land M.L."/>
            <person name="Verberkmoes N.C."/>
            <person name="Hettich R.L."/>
            <person name="Banfield J.F."/>
        </authorList>
    </citation>
    <scope>NUCLEOTIDE SEQUENCE [LARGE SCALE GENOMIC DNA]</scope>
    <source>
        <strain evidence="5">ARMAN-2</strain>
    </source>
</reference>
<dbReference type="InterPro" id="IPR027417">
    <property type="entry name" value="P-loop_NTPase"/>
</dbReference>
<dbReference type="Pfam" id="PF01926">
    <property type="entry name" value="MMR_HSR1"/>
    <property type="match status" value="1"/>
</dbReference>
<dbReference type="GO" id="GO:0005525">
    <property type="term" value="F:GTP binding"/>
    <property type="evidence" value="ECO:0007669"/>
    <property type="project" value="UniProtKB-KW"/>
</dbReference>
<dbReference type="InterPro" id="IPR006074">
    <property type="entry name" value="GTP1-OBG_CS"/>
</dbReference>
<evidence type="ECO:0000256" key="2">
    <source>
        <dbReference type="ARBA" id="ARBA00023134"/>
    </source>
</evidence>
<keyword evidence="3" id="KW-0175">Coiled coil</keyword>
<dbReference type="InterPro" id="IPR012675">
    <property type="entry name" value="Beta-grasp_dom_sf"/>
</dbReference>
<evidence type="ECO:0000313" key="6">
    <source>
        <dbReference type="Proteomes" id="UP000332487"/>
    </source>
</evidence>
<accession>C7DI20</accession>
<dbReference type="InterPro" id="IPR012676">
    <property type="entry name" value="TGS-like"/>
</dbReference>
<dbReference type="InterPro" id="IPR006073">
    <property type="entry name" value="GTP-bd"/>
</dbReference>
<keyword evidence="6" id="KW-1185">Reference proteome</keyword>
<organism evidence="5 6">
    <name type="scientific">Candidatus Micrarchaeum acidiphilum ARMAN-2</name>
    <dbReference type="NCBI Taxonomy" id="425595"/>
    <lineage>
        <taxon>Archaea</taxon>
        <taxon>Candidatus Micrarchaeota</taxon>
        <taxon>Candidatus Micrarchaeia</taxon>
        <taxon>Candidatus Micrarchaeales</taxon>
        <taxon>Candidatus Micrarchaeaceae</taxon>
        <taxon>Candidatus Micrarchaeum</taxon>
    </lineage>
</organism>
<dbReference type="Pfam" id="PF16897">
    <property type="entry name" value="MMR_HSR1_Xtn"/>
    <property type="match status" value="1"/>
</dbReference>
<dbReference type="SUPFAM" id="SSF52540">
    <property type="entry name" value="P-loop containing nucleoside triphosphate hydrolases"/>
    <property type="match status" value="1"/>
</dbReference>
<sequence>MQDKEKLESKLEELQEEYSKTKDNKATNKHLGALRSKIAAVKKDIIKAGKKKHGRGFFVKKYGDATVALVGFPSAGKSTILNALANSKSKTGYYAFTTTTIIPGTMLYNDAHIQVLDMPGIIENAHEGYGGGVAVIAQMKVVDLLVFVIDVNSIDQLGMLLKELNALQIFVNKKRPSVQIMPDETSPGIVIDVNKSDLGADEIKMILNSFGVYNANVRIWDNLDGNDLIGIISGKSSYIPGIVALNKVDTNKNFEKAKADIESRYGFATVPTSGLNGTGIEALKRSIYENLSIMRVYLKPRAKENPEPIIVKSGCTVGLLARKLHTEILNDLKCAYINGPSVKFRNQRVGVNHILAEGDTITFIKE</sequence>
<dbReference type="PROSITE" id="PS00905">
    <property type="entry name" value="GTP1_OBG"/>
    <property type="match status" value="1"/>
</dbReference>
<evidence type="ECO:0000256" key="3">
    <source>
        <dbReference type="SAM" id="Coils"/>
    </source>
</evidence>
<dbReference type="GO" id="GO:0003924">
    <property type="term" value="F:GTPase activity"/>
    <property type="evidence" value="ECO:0007669"/>
    <property type="project" value="InterPro"/>
</dbReference>
<proteinExistence type="predicted"/>
<dbReference type="InterPro" id="IPR004095">
    <property type="entry name" value="TGS"/>
</dbReference>
<evidence type="ECO:0000256" key="1">
    <source>
        <dbReference type="ARBA" id="ARBA00022741"/>
    </source>
</evidence>
<dbReference type="Pfam" id="PF02824">
    <property type="entry name" value="TGS"/>
    <property type="match status" value="1"/>
</dbReference>
<dbReference type="Proteomes" id="UP000332487">
    <property type="component" value="Unassembled WGS sequence"/>
</dbReference>
<protein>
    <submittedName>
        <fullName evidence="5">Small GTP-binding protein</fullName>
    </submittedName>
</protein>
<dbReference type="NCBIfam" id="TIGR00231">
    <property type="entry name" value="small_GTP"/>
    <property type="match status" value="1"/>
</dbReference>
<dbReference type="SUPFAM" id="SSF81271">
    <property type="entry name" value="TGS-like"/>
    <property type="match status" value="1"/>
</dbReference>
<gene>
    <name evidence="5" type="ORF">UNLARM2_0712</name>
</gene>
<evidence type="ECO:0000259" key="4">
    <source>
        <dbReference type="PROSITE" id="PS51710"/>
    </source>
</evidence>
<dbReference type="InterPro" id="IPR005225">
    <property type="entry name" value="Small_GTP-bd"/>
</dbReference>
<dbReference type="Gene3D" id="3.40.50.300">
    <property type="entry name" value="P-loop containing nucleotide triphosphate hydrolases"/>
    <property type="match status" value="2"/>
</dbReference>
<reference evidence="5 6" key="1">
    <citation type="journal article" date="2009" name="Genome Biol.">
        <title>Community-wide analysis of microbial genome sequence signatures.</title>
        <authorList>
            <person name="Dick G.J."/>
            <person name="Andersson A.F."/>
            <person name="Baker B.J."/>
            <person name="Simmons S.L."/>
            <person name="Thomas B.C."/>
            <person name="Yelton A.P."/>
            <person name="Banfield J.F."/>
        </authorList>
    </citation>
    <scope>NUCLEOTIDE SEQUENCE [LARGE SCALE GENOMIC DNA]</scope>
    <source>
        <strain evidence="5">ARMAN-2</strain>
    </source>
</reference>
<evidence type="ECO:0000313" key="5">
    <source>
        <dbReference type="EMBL" id="EET89594.1"/>
    </source>
</evidence>
<feature type="domain" description="OBG-type G" evidence="4">
    <location>
        <begin position="65"/>
        <end position="292"/>
    </location>
</feature>
<dbReference type="PROSITE" id="PS51710">
    <property type="entry name" value="G_OBG"/>
    <property type="match status" value="1"/>
</dbReference>
<dbReference type="PANTHER" id="PTHR43127">
    <property type="entry name" value="DEVELOPMENTALLY-REGULATED GTP-BINDING PROTEIN 2"/>
    <property type="match status" value="1"/>
</dbReference>
<dbReference type="InterPro" id="IPR031662">
    <property type="entry name" value="GTP-binding_2"/>
</dbReference>
<name>C7DI20_MICA2</name>
<keyword evidence="1" id="KW-0547">Nucleotide-binding</keyword>
<dbReference type="Gene3D" id="3.10.20.30">
    <property type="match status" value="1"/>
</dbReference>
<dbReference type="PRINTS" id="PR00326">
    <property type="entry name" value="GTP1OBG"/>
</dbReference>
<dbReference type="InterPro" id="IPR031167">
    <property type="entry name" value="G_OBG"/>
</dbReference>